<evidence type="ECO:0000256" key="5">
    <source>
        <dbReference type="ARBA" id="ARBA00023186"/>
    </source>
</evidence>
<evidence type="ECO:0000256" key="6">
    <source>
        <dbReference type="SAM" id="SignalP"/>
    </source>
</evidence>
<feature type="domain" description="Pili assembly chaperone N-terminal" evidence="7">
    <location>
        <begin position="26"/>
        <end position="139"/>
    </location>
</feature>
<evidence type="ECO:0000313" key="10">
    <source>
        <dbReference type="Proteomes" id="UP001484179"/>
    </source>
</evidence>
<keyword evidence="3 6" id="KW-0732">Signal</keyword>
<dbReference type="InterPro" id="IPR001829">
    <property type="entry name" value="Pili_assmbl_chaperone_bac"/>
</dbReference>
<comment type="subcellular location">
    <subcellularLocation>
        <location evidence="1">Periplasm</location>
    </subcellularLocation>
</comment>
<evidence type="ECO:0000256" key="3">
    <source>
        <dbReference type="ARBA" id="ARBA00022729"/>
    </source>
</evidence>
<protein>
    <submittedName>
        <fullName evidence="9">Molecular chaperone</fullName>
    </submittedName>
</protein>
<dbReference type="InterPro" id="IPR013783">
    <property type="entry name" value="Ig-like_fold"/>
</dbReference>
<dbReference type="Pfam" id="PF02753">
    <property type="entry name" value="PapD_C"/>
    <property type="match status" value="1"/>
</dbReference>
<dbReference type="PRINTS" id="PR00969">
    <property type="entry name" value="CHAPERONPILI"/>
</dbReference>
<evidence type="ECO:0000313" key="9">
    <source>
        <dbReference type="EMBL" id="WZW56686.1"/>
    </source>
</evidence>
<dbReference type="InterPro" id="IPR036316">
    <property type="entry name" value="Pili_assmbl_chap_C_dom_sf"/>
</dbReference>
<dbReference type="Proteomes" id="UP001484179">
    <property type="component" value="Chromosome 2"/>
</dbReference>
<name>A0ABZ3BN70_BURPY</name>
<dbReference type="InterPro" id="IPR008962">
    <property type="entry name" value="PapD-like_sf"/>
</dbReference>
<dbReference type="InterPro" id="IPR050643">
    <property type="entry name" value="Periplasmic_pilus_chap"/>
</dbReference>
<feature type="chain" id="PRO_5046331934" evidence="6">
    <location>
        <begin position="25"/>
        <end position="247"/>
    </location>
</feature>
<dbReference type="PANTHER" id="PTHR30251:SF2">
    <property type="entry name" value="FIMBRIAL CHAPERONE YADV-RELATED"/>
    <property type="match status" value="1"/>
</dbReference>
<feature type="domain" description="Pili assembly chaperone C-terminal" evidence="8">
    <location>
        <begin position="166"/>
        <end position="228"/>
    </location>
</feature>
<reference evidence="9 10" key="1">
    <citation type="submission" date="2024-04" db="EMBL/GenBank/DDBJ databases">
        <title>Biological Control Activity of Plant Growth Promoting Rhizobacteria Burkholderia pyrrocinia BX1 against Tobacco black shank Introduction Tobacco black shank (TBS) caused by the oomycete Phytophthora. nicotianae (P. nicotianae) has become a destructive soil.</title>
        <authorList>
            <person name="Liu X."/>
            <person name="Shu C."/>
        </authorList>
    </citation>
    <scope>NUCLEOTIDE SEQUENCE [LARGE SCALE GENOMIC DNA]</scope>
    <source>
        <strain evidence="9 10">BX1</strain>
    </source>
</reference>
<comment type="similarity">
    <text evidence="2">Belongs to the periplasmic pilus chaperone family.</text>
</comment>
<proteinExistence type="inferred from homology"/>
<evidence type="ECO:0000256" key="1">
    <source>
        <dbReference type="ARBA" id="ARBA00004418"/>
    </source>
</evidence>
<dbReference type="InterPro" id="IPR016147">
    <property type="entry name" value="Pili_assmbl_chaperone_N"/>
</dbReference>
<accession>A0ABZ3BN70</accession>
<keyword evidence="10" id="KW-1185">Reference proteome</keyword>
<evidence type="ECO:0000259" key="8">
    <source>
        <dbReference type="Pfam" id="PF02753"/>
    </source>
</evidence>
<dbReference type="EMBL" id="CP150850">
    <property type="protein sequence ID" value="WZW56686.1"/>
    <property type="molecule type" value="Genomic_DNA"/>
</dbReference>
<dbReference type="InterPro" id="IPR016148">
    <property type="entry name" value="Pili_assmbl_chaperone_C"/>
</dbReference>
<dbReference type="Gene3D" id="2.60.40.10">
    <property type="entry name" value="Immunoglobulins"/>
    <property type="match status" value="2"/>
</dbReference>
<gene>
    <name evidence="9" type="ORF">WN985_29765</name>
</gene>
<evidence type="ECO:0000259" key="7">
    <source>
        <dbReference type="Pfam" id="PF00345"/>
    </source>
</evidence>
<evidence type="ECO:0000256" key="2">
    <source>
        <dbReference type="ARBA" id="ARBA00007399"/>
    </source>
</evidence>
<dbReference type="SUPFAM" id="SSF49584">
    <property type="entry name" value="Periplasmic chaperone C-domain"/>
    <property type="match status" value="1"/>
</dbReference>
<evidence type="ECO:0000256" key="4">
    <source>
        <dbReference type="ARBA" id="ARBA00022764"/>
    </source>
</evidence>
<organism evidence="9 10">
    <name type="scientific">Burkholderia pyrrocinia</name>
    <name type="common">Pseudomonas pyrrocinia</name>
    <dbReference type="NCBI Taxonomy" id="60550"/>
    <lineage>
        <taxon>Bacteria</taxon>
        <taxon>Pseudomonadati</taxon>
        <taxon>Pseudomonadota</taxon>
        <taxon>Betaproteobacteria</taxon>
        <taxon>Burkholderiales</taxon>
        <taxon>Burkholderiaceae</taxon>
        <taxon>Burkholderia</taxon>
        <taxon>Burkholderia cepacia complex</taxon>
    </lineage>
</organism>
<dbReference type="PANTHER" id="PTHR30251">
    <property type="entry name" value="PILUS ASSEMBLY CHAPERONE"/>
    <property type="match status" value="1"/>
</dbReference>
<feature type="signal peptide" evidence="6">
    <location>
        <begin position="1"/>
        <end position="24"/>
    </location>
</feature>
<sequence>MSQRKYIHCTVLLSGVLLSFGAGAAIALSGTRVIYAGAAREATLGARNTSEAPFVIQSWVESTSGGLDVPFMVVPPLVRIDPGKESMLRVIRAGGTLPEDRESVYWLNVKEIPQVPTIANSLQIAVRSQIKLFYRPPGLDGGQSGPTMLRWRLMPALATGRCELSVQNASAFHVTFSGVRVTSTGWRNQDLELRMVAPFSRQQWILEHCNDNAGFTIQYSIVNDFGANEEVPSFMLRPVSTDPSAGR</sequence>
<keyword evidence="5" id="KW-0143">Chaperone</keyword>
<dbReference type="RefSeq" id="WP_342310542.1">
    <property type="nucleotide sequence ID" value="NZ_CP150850.1"/>
</dbReference>
<dbReference type="Pfam" id="PF00345">
    <property type="entry name" value="PapD_N"/>
    <property type="match status" value="1"/>
</dbReference>
<dbReference type="SUPFAM" id="SSF49354">
    <property type="entry name" value="PapD-like"/>
    <property type="match status" value="1"/>
</dbReference>
<keyword evidence="4" id="KW-0574">Periplasm</keyword>